<evidence type="ECO:0000256" key="8">
    <source>
        <dbReference type="RuleBase" id="RU363041"/>
    </source>
</evidence>
<proteinExistence type="inferred from homology"/>
<keyword evidence="4 8" id="KW-1003">Cell membrane</keyword>
<evidence type="ECO:0000256" key="1">
    <source>
        <dbReference type="ARBA" id="ARBA00004651"/>
    </source>
</evidence>
<dbReference type="Proteomes" id="UP000010290">
    <property type="component" value="Chromosome"/>
</dbReference>
<dbReference type="OrthoDB" id="9800873at2"/>
<comment type="caution">
    <text evidence="9">The sequence shown here is derived from an EMBL/GenBank/DDBJ whole genome shotgun (WGS) entry which is preliminary data.</text>
</comment>
<dbReference type="PANTHER" id="PTHR30269">
    <property type="entry name" value="TRANSMEMBRANE PROTEIN YFCA"/>
    <property type="match status" value="1"/>
</dbReference>
<gene>
    <name evidence="9" type="ORF">OO7_02586</name>
</gene>
<evidence type="ECO:0000313" key="9">
    <source>
        <dbReference type="EMBL" id="EKT60940.1"/>
    </source>
</evidence>
<dbReference type="InterPro" id="IPR052017">
    <property type="entry name" value="TSUP"/>
</dbReference>
<evidence type="ECO:0000256" key="5">
    <source>
        <dbReference type="ARBA" id="ARBA00022692"/>
    </source>
</evidence>
<protein>
    <recommendedName>
        <fullName evidence="8">Probable membrane transporter protein</fullName>
    </recommendedName>
</protein>
<dbReference type="PANTHER" id="PTHR30269:SF32">
    <property type="entry name" value="MEMBRANE TRANSPORTER PROTEIN-RELATED"/>
    <property type="match status" value="1"/>
</dbReference>
<dbReference type="HOGENOM" id="CLU_054750_7_1_6"/>
<accession>K8WXL6</accession>
<keyword evidence="3" id="KW-0813">Transport</keyword>
<evidence type="ECO:0000256" key="2">
    <source>
        <dbReference type="ARBA" id="ARBA00009142"/>
    </source>
</evidence>
<feature type="transmembrane region" description="Helical" evidence="8">
    <location>
        <begin position="189"/>
        <end position="207"/>
    </location>
</feature>
<evidence type="ECO:0000256" key="4">
    <source>
        <dbReference type="ARBA" id="ARBA00022475"/>
    </source>
</evidence>
<organism evidence="9 10">
    <name type="scientific">Providencia sneebia DSM 19967</name>
    <dbReference type="NCBI Taxonomy" id="1141660"/>
    <lineage>
        <taxon>Bacteria</taxon>
        <taxon>Pseudomonadati</taxon>
        <taxon>Pseudomonadota</taxon>
        <taxon>Gammaproteobacteria</taxon>
        <taxon>Enterobacterales</taxon>
        <taxon>Morganellaceae</taxon>
        <taxon>Providencia</taxon>
    </lineage>
</organism>
<feature type="transmembrane region" description="Helical" evidence="8">
    <location>
        <begin position="219"/>
        <end position="237"/>
    </location>
</feature>
<evidence type="ECO:0000256" key="6">
    <source>
        <dbReference type="ARBA" id="ARBA00022989"/>
    </source>
</evidence>
<feature type="transmembrane region" description="Helical" evidence="8">
    <location>
        <begin position="68"/>
        <end position="87"/>
    </location>
</feature>
<keyword evidence="5 8" id="KW-0812">Transmembrane</keyword>
<feature type="transmembrane region" description="Helical" evidence="8">
    <location>
        <begin position="93"/>
        <end position="112"/>
    </location>
</feature>
<feature type="transmembrane region" description="Helical" evidence="8">
    <location>
        <begin position="29"/>
        <end position="56"/>
    </location>
</feature>
<comment type="subcellular location">
    <subcellularLocation>
        <location evidence="1 8">Cell membrane</location>
        <topology evidence="1 8">Multi-pass membrane protein</topology>
    </subcellularLocation>
</comment>
<comment type="similarity">
    <text evidence="2 8">Belongs to the 4-toluene sulfonate uptake permease (TSUP) (TC 2.A.102) family.</text>
</comment>
<reference evidence="9 10" key="1">
    <citation type="journal article" date="2012" name="BMC Genomics">
        <title>Comparative genomics of bacteria in the genus Providencia isolated from wild Drosophila melanogaster.</title>
        <authorList>
            <person name="Galac M.R."/>
            <person name="Lazzaro B.P."/>
        </authorList>
    </citation>
    <scope>NUCLEOTIDE SEQUENCE [LARGE SCALE GENOMIC DNA]</scope>
    <source>
        <strain evidence="9 10">DSM 19967</strain>
    </source>
</reference>
<keyword evidence="6 8" id="KW-1133">Transmembrane helix</keyword>
<evidence type="ECO:0000256" key="7">
    <source>
        <dbReference type="ARBA" id="ARBA00023136"/>
    </source>
</evidence>
<dbReference type="RefSeq" id="WP_008914398.1">
    <property type="nucleotide sequence ID" value="NZ_CM001773.1"/>
</dbReference>
<feature type="transmembrane region" description="Helical" evidence="8">
    <location>
        <begin position="124"/>
        <end position="148"/>
    </location>
</feature>
<name>K8WXL6_9GAMM</name>
<keyword evidence="10" id="KW-1185">Reference proteome</keyword>
<keyword evidence="7 8" id="KW-0472">Membrane</keyword>
<dbReference type="GO" id="GO:0005886">
    <property type="term" value="C:plasma membrane"/>
    <property type="evidence" value="ECO:0007669"/>
    <property type="project" value="UniProtKB-SubCell"/>
</dbReference>
<evidence type="ECO:0000256" key="3">
    <source>
        <dbReference type="ARBA" id="ARBA00022448"/>
    </source>
</evidence>
<evidence type="ECO:0000313" key="10">
    <source>
        <dbReference type="Proteomes" id="UP000010290"/>
    </source>
</evidence>
<sequence>MSLILLIFFFAGFVKGVIGLGLPTLSMGLLTIIMPPAIAASLLIIPSLVTNLWQLIIGGKFLYLIKRFYLFIIAIFAGTIFSPLPSLSSTSVWVFPALGMVLIIYGLVAMFFPKSLISSKQEKWLSPLIGYITGAITAATGVFVIPAVPYLQSLNLNKNELVQTLGLAFTVSTVALATQLTLDDKSEPINYYLSTIALIPAIVGMYVGQYCRNLISEKIFRCCFFLGLIGLGSSMLFK</sequence>
<dbReference type="Pfam" id="PF01925">
    <property type="entry name" value="TauE"/>
    <property type="match status" value="1"/>
</dbReference>
<dbReference type="PATRIC" id="fig|1141660.3.peg.520"/>
<dbReference type="AlphaFoldDB" id="K8WXL6"/>
<dbReference type="InterPro" id="IPR002781">
    <property type="entry name" value="TM_pro_TauE-like"/>
</dbReference>
<dbReference type="EMBL" id="AKKN01000003">
    <property type="protein sequence ID" value="EKT60940.1"/>
    <property type="molecule type" value="Genomic_DNA"/>
</dbReference>